<evidence type="ECO:0008006" key="5">
    <source>
        <dbReference type="Google" id="ProtNLM"/>
    </source>
</evidence>
<dbReference type="InterPro" id="IPR013328">
    <property type="entry name" value="6PGD_dom2"/>
</dbReference>
<dbReference type="AlphaFoldDB" id="A0A7M5V5M6"/>
<dbReference type="Gene3D" id="3.40.50.720">
    <property type="entry name" value="NAD(P)-binding Rossmann-like Domain"/>
    <property type="match status" value="1"/>
</dbReference>
<dbReference type="EnsemblMetazoa" id="CLYHEMT011812.1">
    <property type="protein sequence ID" value="CLYHEMP011812.1"/>
    <property type="gene ID" value="CLYHEMG011812"/>
</dbReference>
<dbReference type="PANTHER" id="PTHR22981">
    <property type="entry name" value="3-HYDROXYISOBUTYRATE DEHYDROGENASE-RELATED"/>
    <property type="match status" value="1"/>
</dbReference>
<dbReference type="InterPro" id="IPR036291">
    <property type="entry name" value="NAD(P)-bd_dom_sf"/>
</dbReference>
<evidence type="ECO:0000259" key="1">
    <source>
        <dbReference type="Pfam" id="PF03446"/>
    </source>
</evidence>
<dbReference type="InterPro" id="IPR029154">
    <property type="entry name" value="HIBADH-like_NADP-bd"/>
</dbReference>
<dbReference type="SUPFAM" id="SSF51735">
    <property type="entry name" value="NAD(P)-binding Rossmann-fold domains"/>
    <property type="match status" value="1"/>
</dbReference>
<dbReference type="GO" id="GO:0006574">
    <property type="term" value="P:L-valine catabolic process"/>
    <property type="evidence" value="ECO:0007669"/>
    <property type="project" value="TreeGrafter"/>
</dbReference>
<evidence type="ECO:0000313" key="3">
    <source>
        <dbReference type="EnsemblMetazoa" id="CLYHEMP011812.1"/>
    </source>
</evidence>
<dbReference type="Proteomes" id="UP000594262">
    <property type="component" value="Unplaced"/>
</dbReference>
<evidence type="ECO:0000313" key="4">
    <source>
        <dbReference type="Proteomes" id="UP000594262"/>
    </source>
</evidence>
<feature type="domain" description="3-hydroxyisobutyrate dehydrogenase-like NAD-binding" evidence="2">
    <location>
        <begin position="193"/>
        <end position="304"/>
    </location>
</feature>
<dbReference type="GeneID" id="136816783"/>
<organism evidence="3 4">
    <name type="scientific">Clytia hemisphaerica</name>
    <dbReference type="NCBI Taxonomy" id="252671"/>
    <lineage>
        <taxon>Eukaryota</taxon>
        <taxon>Metazoa</taxon>
        <taxon>Cnidaria</taxon>
        <taxon>Hydrozoa</taxon>
        <taxon>Hydroidolina</taxon>
        <taxon>Leptothecata</taxon>
        <taxon>Obeliida</taxon>
        <taxon>Clytiidae</taxon>
        <taxon>Clytia</taxon>
    </lineage>
</organism>
<accession>A0A7M5V5M6</accession>
<evidence type="ECO:0000259" key="2">
    <source>
        <dbReference type="Pfam" id="PF14833"/>
    </source>
</evidence>
<dbReference type="SUPFAM" id="SSF48179">
    <property type="entry name" value="6-phosphogluconate dehydrogenase C-terminal domain-like"/>
    <property type="match status" value="1"/>
</dbReference>
<dbReference type="OrthoDB" id="435038at2759"/>
<dbReference type="InterPro" id="IPR006115">
    <property type="entry name" value="6PGDH_NADP-bd"/>
</dbReference>
<dbReference type="GO" id="GO:0051287">
    <property type="term" value="F:NAD binding"/>
    <property type="evidence" value="ECO:0007669"/>
    <property type="project" value="InterPro"/>
</dbReference>
<keyword evidence="4" id="KW-1185">Reference proteome</keyword>
<protein>
    <recommendedName>
        <fullName evidence="5">3-hydroxyisobutyrate dehydrogenase</fullName>
    </recommendedName>
</protein>
<dbReference type="GO" id="GO:0050661">
    <property type="term" value="F:NADP binding"/>
    <property type="evidence" value="ECO:0007669"/>
    <property type="project" value="InterPro"/>
</dbReference>
<dbReference type="Gene3D" id="1.10.1040.10">
    <property type="entry name" value="N-(1-d-carboxylethyl)-l-norvaline Dehydrogenase, domain 2"/>
    <property type="match status" value="1"/>
</dbReference>
<dbReference type="RefSeq" id="XP_066929206.1">
    <property type="nucleotide sequence ID" value="XM_067073105.1"/>
</dbReference>
<dbReference type="GO" id="GO:0005739">
    <property type="term" value="C:mitochondrion"/>
    <property type="evidence" value="ECO:0007669"/>
    <property type="project" value="TreeGrafter"/>
</dbReference>
<proteinExistence type="predicted"/>
<feature type="domain" description="6-phosphogluconate dehydrogenase NADP-binding" evidence="1">
    <location>
        <begin position="33"/>
        <end position="178"/>
    </location>
</feature>
<dbReference type="Pfam" id="PF03446">
    <property type="entry name" value="NAD_binding_2"/>
    <property type="match status" value="1"/>
</dbReference>
<dbReference type="PANTHER" id="PTHR22981:SF84">
    <property type="entry name" value="3-HYDROXYISOBUTYRATE DEHYDROGENASE"/>
    <property type="match status" value="1"/>
</dbReference>
<name>A0A7M5V5M6_9CNID</name>
<dbReference type="Pfam" id="PF14833">
    <property type="entry name" value="NAD_binding_11"/>
    <property type="match status" value="1"/>
</dbReference>
<sequence>MNIFTKSITRKISRPAYAIRTLINDSVSVKEKKIGIIGMGNVGTAVANNLLRNNYKLTSIIDIEAKKCEGYPCKVGKTAREVVEDCDVIVSALPKPVHIKQAFEGPDGMLAGMSPGKIWIDHSTTDFKQTEEQTKVLEEKQCYLLESPITGGLEALRKGQMTVLVAGNKDAFDHTYDLQNASYQTVLYTGGAGSALIPKVISNMLCAMVTIAAGEALVVCKKAGMDVKHTYDIIRATAGNSFAWETAVPMIAQGDYGTAFTLDLFCKDNQLMHDIARQYNVPIELMSHVQQMYNRALAMYGPDAPCYSPAKIVEDATGVRLQDEGFKNWEYSVEDVDGSLVVRHDGIETKRTGHPMPK</sequence>
<dbReference type="GO" id="GO:0008442">
    <property type="term" value="F:3-hydroxyisobutyrate dehydrogenase activity"/>
    <property type="evidence" value="ECO:0007669"/>
    <property type="project" value="TreeGrafter"/>
</dbReference>
<reference evidence="3" key="1">
    <citation type="submission" date="2021-01" db="UniProtKB">
        <authorList>
            <consortium name="EnsemblMetazoa"/>
        </authorList>
    </citation>
    <scope>IDENTIFICATION</scope>
</reference>
<dbReference type="InterPro" id="IPR008927">
    <property type="entry name" value="6-PGluconate_DH-like_C_sf"/>
</dbReference>